<dbReference type="GO" id="GO:1900376">
    <property type="term" value="P:regulation of secondary metabolite biosynthetic process"/>
    <property type="evidence" value="ECO:0007669"/>
    <property type="project" value="TreeGrafter"/>
</dbReference>
<dbReference type="GO" id="GO:0000976">
    <property type="term" value="F:transcription cis-regulatory region binding"/>
    <property type="evidence" value="ECO:0007669"/>
    <property type="project" value="TreeGrafter"/>
</dbReference>
<dbReference type="Pfam" id="PF01475">
    <property type="entry name" value="FUR"/>
    <property type="match status" value="1"/>
</dbReference>
<keyword evidence="6" id="KW-0804">Transcription</keyword>
<proteinExistence type="inferred from homology"/>
<evidence type="ECO:0000256" key="1">
    <source>
        <dbReference type="ARBA" id="ARBA00007957"/>
    </source>
</evidence>
<keyword evidence="10" id="KW-1185">Reference proteome</keyword>
<dbReference type="GO" id="GO:0045892">
    <property type="term" value="P:negative regulation of DNA-templated transcription"/>
    <property type="evidence" value="ECO:0007669"/>
    <property type="project" value="TreeGrafter"/>
</dbReference>
<dbReference type="InterPro" id="IPR036388">
    <property type="entry name" value="WH-like_DNA-bd_sf"/>
</dbReference>
<evidence type="ECO:0000256" key="4">
    <source>
        <dbReference type="ARBA" id="ARBA00023015"/>
    </source>
</evidence>
<comment type="cofactor">
    <cofactor evidence="8">
        <name>Mn(2+)</name>
        <dbReference type="ChEBI" id="CHEBI:29035"/>
    </cofactor>
    <cofactor evidence="8">
        <name>Fe(2+)</name>
        <dbReference type="ChEBI" id="CHEBI:29033"/>
    </cofactor>
    <text evidence="8">Binds 1 Mn(2+) or Fe(2+) ion per subunit.</text>
</comment>
<dbReference type="InterPro" id="IPR036390">
    <property type="entry name" value="WH_DNA-bd_sf"/>
</dbReference>
<keyword evidence="8" id="KW-0408">Iron</keyword>
<dbReference type="PANTHER" id="PTHR33202:SF6">
    <property type="entry name" value="ZINC UPTAKE REGULATION PROTEIN"/>
    <property type="match status" value="1"/>
</dbReference>
<sequence>MIGFESHDHHHCRADCVARAEAHCASKGVNFTPIRRRVLEILLDGHRAMGAYDILDVLRTEGQRAQPPVAYRALEFLVAHGLAHKIEKMNAFVACSHPGIDHDPAFLICRKCDSVAEATTTPAQGELDEVARKAGFTIERAVLEAEGVCPNCTEGTTE</sequence>
<dbReference type="SUPFAM" id="SSF46785">
    <property type="entry name" value="Winged helix' DNA-binding domain"/>
    <property type="match status" value="1"/>
</dbReference>
<feature type="binding site" evidence="7">
    <location>
        <position position="152"/>
    </location>
    <ligand>
        <name>Zn(2+)</name>
        <dbReference type="ChEBI" id="CHEBI:29105"/>
    </ligand>
</feature>
<evidence type="ECO:0000313" key="10">
    <source>
        <dbReference type="Proteomes" id="UP000244932"/>
    </source>
</evidence>
<feature type="binding site" evidence="7">
    <location>
        <position position="109"/>
    </location>
    <ligand>
        <name>Zn(2+)</name>
        <dbReference type="ChEBI" id="CHEBI:29105"/>
    </ligand>
</feature>
<dbReference type="GO" id="GO:0008270">
    <property type="term" value="F:zinc ion binding"/>
    <property type="evidence" value="ECO:0007669"/>
    <property type="project" value="TreeGrafter"/>
</dbReference>
<keyword evidence="2" id="KW-0678">Repressor</keyword>
<protein>
    <submittedName>
        <fullName evidence="9">Zinc uptake regulation protein</fullName>
    </submittedName>
</protein>
<dbReference type="Proteomes" id="UP000244932">
    <property type="component" value="Unassembled WGS sequence"/>
</dbReference>
<accession>A0A2R8AAJ8</accession>
<dbReference type="Gene3D" id="3.30.1490.190">
    <property type="match status" value="1"/>
</dbReference>
<comment type="cofactor">
    <cofactor evidence="7">
        <name>Zn(2+)</name>
        <dbReference type="ChEBI" id="CHEBI:29105"/>
    </cofactor>
    <text evidence="7">Binds 1 zinc ion per subunit.</text>
</comment>
<feature type="binding site" evidence="7">
    <location>
        <position position="149"/>
    </location>
    <ligand>
        <name>Zn(2+)</name>
        <dbReference type="ChEBI" id="CHEBI:29105"/>
    </ligand>
</feature>
<keyword evidence="7" id="KW-0479">Metal-binding</keyword>
<dbReference type="RefSeq" id="WP_108781805.1">
    <property type="nucleotide sequence ID" value="NZ_OMKW01000002.1"/>
</dbReference>
<keyword evidence="3 7" id="KW-0862">Zinc</keyword>
<evidence type="ECO:0000256" key="5">
    <source>
        <dbReference type="ARBA" id="ARBA00023125"/>
    </source>
</evidence>
<dbReference type="AlphaFoldDB" id="A0A2R8AAJ8"/>
<evidence type="ECO:0000313" key="9">
    <source>
        <dbReference type="EMBL" id="SPF29080.1"/>
    </source>
</evidence>
<reference evidence="9 10" key="1">
    <citation type="submission" date="2018-03" db="EMBL/GenBank/DDBJ databases">
        <authorList>
            <person name="Keele B.F."/>
        </authorList>
    </citation>
    <scope>NUCLEOTIDE SEQUENCE [LARGE SCALE GENOMIC DNA]</scope>
    <source>
        <strain evidence="9 10">CeCT 8812</strain>
    </source>
</reference>
<dbReference type="PANTHER" id="PTHR33202">
    <property type="entry name" value="ZINC UPTAKE REGULATION PROTEIN"/>
    <property type="match status" value="1"/>
</dbReference>
<dbReference type="EMBL" id="OMKW01000002">
    <property type="protein sequence ID" value="SPF29080.1"/>
    <property type="molecule type" value="Genomic_DNA"/>
</dbReference>
<dbReference type="Gene3D" id="1.10.10.10">
    <property type="entry name" value="Winged helix-like DNA-binding domain superfamily/Winged helix DNA-binding domain"/>
    <property type="match status" value="1"/>
</dbReference>
<dbReference type="GO" id="GO:0003700">
    <property type="term" value="F:DNA-binding transcription factor activity"/>
    <property type="evidence" value="ECO:0007669"/>
    <property type="project" value="InterPro"/>
</dbReference>
<feature type="binding site" evidence="7">
    <location>
        <position position="112"/>
    </location>
    <ligand>
        <name>Zn(2+)</name>
        <dbReference type="ChEBI" id="CHEBI:29105"/>
    </ligand>
</feature>
<evidence type="ECO:0000256" key="2">
    <source>
        <dbReference type="ARBA" id="ARBA00022491"/>
    </source>
</evidence>
<dbReference type="GO" id="GO:0005829">
    <property type="term" value="C:cytosol"/>
    <property type="evidence" value="ECO:0007669"/>
    <property type="project" value="TreeGrafter"/>
</dbReference>
<keyword evidence="5" id="KW-0238">DNA-binding</keyword>
<evidence type="ECO:0000256" key="6">
    <source>
        <dbReference type="ARBA" id="ARBA00023163"/>
    </source>
</evidence>
<keyword evidence="4" id="KW-0805">Transcription regulation</keyword>
<evidence type="ECO:0000256" key="7">
    <source>
        <dbReference type="PIRSR" id="PIRSR602481-1"/>
    </source>
</evidence>
<name>A0A2R8AAJ8_9RHOB</name>
<evidence type="ECO:0000256" key="8">
    <source>
        <dbReference type="PIRSR" id="PIRSR602481-2"/>
    </source>
</evidence>
<dbReference type="OrthoDB" id="9801127at2"/>
<organism evidence="9 10">
    <name type="scientific">Pontivivens insulae</name>
    <dbReference type="NCBI Taxonomy" id="1639689"/>
    <lineage>
        <taxon>Bacteria</taxon>
        <taxon>Pseudomonadati</taxon>
        <taxon>Pseudomonadota</taxon>
        <taxon>Alphaproteobacteria</taxon>
        <taxon>Rhodobacterales</taxon>
        <taxon>Paracoccaceae</taxon>
        <taxon>Pontivivens</taxon>
    </lineage>
</organism>
<gene>
    <name evidence="9" type="primary">zur_2</name>
    <name evidence="9" type="ORF">POI8812_01385</name>
</gene>
<dbReference type="InterPro" id="IPR043135">
    <property type="entry name" value="Fur_C"/>
</dbReference>
<evidence type="ECO:0000256" key="3">
    <source>
        <dbReference type="ARBA" id="ARBA00022833"/>
    </source>
</evidence>
<dbReference type="InterPro" id="IPR002481">
    <property type="entry name" value="FUR"/>
</dbReference>
<feature type="binding site" evidence="8">
    <location>
        <position position="103"/>
    </location>
    <ligand>
        <name>Fe cation</name>
        <dbReference type="ChEBI" id="CHEBI:24875"/>
    </ligand>
</feature>
<comment type="similarity">
    <text evidence="1">Belongs to the Fur family.</text>
</comment>